<evidence type="ECO:0000256" key="2">
    <source>
        <dbReference type="ARBA" id="ARBA00022475"/>
    </source>
</evidence>
<dbReference type="PANTHER" id="PTHR43370:SF2">
    <property type="entry name" value="ABC TRANSPORTER PERMEASE PROTEIN"/>
    <property type="match status" value="1"/>
</dbReference>
<name>A0A174ZXS0_9FIRM</name>
<dbReference type="GO" id="GO:0005886">
    <property type="term" value="C:plasma membrane"/>
    <property type="evidence" value="ECO:0007669"/>
    <property type="project" value="UniProtKB-SubCell"/>
</dbReference>
<dbReference type="EMBL" id="CZBY01000015">
    <property type="protein sequence ID" value="CUQ88896.1"/>
    <property type="molecule type" value="Genomic_DNA"/>
</dbReference>
<comment type="subcellular location">
    <subcellularLocation>
        <location evidence="1">Cell membrane</location>
        <topology evidence="1">Multi-pass membrane protein</topology>
    </subcellularLocation>
</comment>
<dbReference type="Pfam" id="PF02653">
    <property type="entry name" value="BPD_transp_2"/>
    <property type="match status" value="1"/>
</dbReference>
<dbReference type="CDD" id="cd06580">
    <property type="entry name" value="TM_PBP1_transp_TpRbsC_like"/>
    <property type="match status" value="1"/>
</dbReference>
<evidence type="ECO:0000313" key="7">
    <source>
        <dbReference type="EMBL" id="CUQ88896.1"/>
    </source>
</evidence>
<evidence type="ECO:0000313" key="8">
    <source>
        <dbReference type="Proteomes" id="UP000095662"/>
    </source>
</evidence>
<feature type="transmembrane region" description="Helical" evidence="6">
    <location>
        <begin position="149"/>
        <end position="165"/>
    </location>
</feature>
<protein>
    <submittedName>
        <fullName evidence="7">ABC-type uncharacterized transport system, permease component</fullName>
    </submittedName>
</protein>
<feature type="transmembrane region" description="Helical" evidence="6">
    <location>
        <begin position="67"/>
        <end position="85"/>
    </location>
</feature>
<keyword evidence="3 6" id="KW-0812">Transmembrane</keyword>
<feature type="transmembrane region" description="Helical" evidence="6">
    <location>
        <begin position="6"/>
        <end position="31"/>
    </location>
</feature>
<dbReference type="PANTHER" id="PTHR43370">
    <property type="entry name" value="SUGAR ABC TRANSPORTER INTEGRAL MEMBRANE PROTEIN-RELATED"/>
    <property type="match status" value="1"/>
</dbReference>
<dbReference type="STRING" id="39492.ERS852540_01815"/>
<evidence type="ECO:0000256" key="6">
    <source>
        <dbReference type="SAM" id="Phobius"/>
    </source>
</evidence>
<dbReference type="Proteomes" id="UP000095662">
    <property type="component" value="Unassembled WGS sequence"/>
</dbReference>
<feature type="transmembrane region" description="Helical" evidence="6">
    <location>
        <begin position="230"/>
        <end position="254"/>
    </location>
</feature>
<feature type="transmembrane region" description="Helical" evidence="6">
    <location>
        <begin position="196"/>
        <end position="218"/>
    </location>
</feature>
<organism evidence="7 8">
    <name type="scientific">[Eubacterium] siraeum</name>
    <dbReference type="NCBI Taxonomy" id="39492"/>
    <lineage>
        <taxon>Bacteria</taxon>
        <taxon>Bacillati</taxon>
        <taxon>Bacillota</taxon>
        <taxon>Clostridia</taxon>
        <taxon>Eubacteriales</taxon>
        <taxon>Oscillospiraceae</taxon>
        <taxon>Oscillospiraceae incertae sedis</taxon>
    </lineage>
</organism>
<evidence type="ECO:0000256" key="3">
    <source>
        <dbReference type="ARBA" id="ARBA00022692"/>
    </source>
</evidence>
<keyword evidence="5 6" id="KW-0472">Membrane</keyword>
<feature type="transmembrane region" description="Helical" evidence="6">
    <location>
        <begin position="275"/>
        <end position="293"/>
    </location>
</feature>
<keyword evidence="2" id="KW-1003">Cell membrane</keyword>
<sequence>MDILHQIGLFLQTAIQTGTPILFAIVGGILCEKVGHMNLGVEGMMLMGASLGFTVACATGNPLLAMLAAGAAGAAGALIYAFITVTLRGNQVVTGLVLTIFGTGVSGLIGGWVSSEQIPQSVSSAFRPVEIPVLSNIPILGEAVFSQDIYVWLGLVIAVLAYFYLNKTKLGLYVRAIGENPGAADASGINVTLHKYINILLGGFLCGLGGAYLSTAFLTTWQDNVTAGAGWIAVALIIFSTWNPLKAIFAAYLFGMLRGLNYKMQGWEIQIPSQFLTMLPYIATIIVLIFIAMRKKKENQPPKALGEAYFREER</sequence>
<evidence type="ECO:0000256" key="5">
    <source>
        <dbReference type="ARBA" id="ARBA00023136"/>
    </source>
</evidence>
<dbReference type="AlphaFoldDB" id="A0A174ZXS0"/>
<evidence type="ECO:0000256" key="1">
    <source>
        <dbReference type="ARBA" id="ARBA00004651"/>
    </source>
</evidence>
<accession>A0A174ZXS0</accession>
<evidence type="ECO:0000256" key="4">
    <source>
        <dbReference type="ARBA" id="ARBA00022989"/>
    </source>
</evidence>
<dbReference type="OrthoDB" id="9792579at2"/>
<reference evidence="7 8" key="1">
    <citation type="submission" date="2015-09" db="EMBL/GenBank/DDBJ databases">
        <authorList>
            <consortium name="Pathogen Informatics"/>
        </authorList>
    </citation>
    <scope>NUCLEOTIDE SEQUENCE [LARGE SCALE GENOMIC DNA]</scope>
    <source>
        <strain evidence="7 8">2789STDY5834928</strain>
    </source>
</reference>
<dbReference type="GO" id="GO:0022857">
    <property type="term" value="F:transmembrane transporter activity"/>
    <property type="evidence" value="ECO:0007669"/>
    <property type="project" value="InterPro"/>
</dbReference>
<proteinExistence type="predicted"/>
<dbReference type="InterPro" id="IPR001851">
    <property type="entry name" value="ABC_transp_permease"/>
</dbReference>
<feature type="transmembrane region" description="Helical" evidence="6">
    <location>
        <begin position="92"/>
        <end position="113"/>
    </location>
</feature>
<gene>
    <name evidence="7" type="ORF">ERS852540_01815</name>
</gene>
<keyword evidence="4 6" id="KW-1133">Transmembrane helix</keyword>